<evidence type="ECO:0000313" key="2">
    <source>
        <dbReference type="EMBL" id="SHJ93417.1"/>
    </source>
</evidence>
<organism evidence="2 3">
    <name type="scientific">Clostridium amylolyticum</name>
    <dbReference type="NCBI Taxonomy" id="1121298"/>
    <lineage>
        <taxon>Bacteria</taxon>
        <taxon>Bacillati</taxon>
        <taxon>Bacillota</taxon>
        <taxon>Clostridia</taxon>
        <taxon>Eubacteriales</taxon>
        <taxon>Clostridiaceae</taxon>
        <taxon>Clostridium</taxon>
    </lineage>
</organism>
<protein>
    <recommendedName>
        <fullName evidence="4">DUF2752 domain-containing protein</fullName>
    </recommendedName>
</protein>
<dbReference type="Pfam" id="PF10825">
    <property type="entry name" value="DUF2752"/>
    <property type="match status" value="1"/>
</dbReference>
<dbReference type="Proteomes" id="UP000184080">
    <property type="component" value="Unassembled WGS sequence"/>
</dbReference>
<evidence type="ECO:0000313" key="3">
    <source>
        <dbReference type="Proteomes" id="UP000184080"/>
    </source>
</evidence>
<evidence type="ECO:0000256" key="1">
    <source>
        <dbReference type="SAM" id="Phobius"/>
    </source>
</evidence>
<dbReference type="OrthoDB" id="9815897at2"/>
<dbReference type="EMBL" id="FQZO01000011">
    <property type="protein sequence ID" value="SHJ93417.1"/>
    <property type="molecule type" value="Genomic_DNA"/>
</dbReference>
<keyword evidence="3" id="KW-1185">Reference proteome</keyword>
<reference evidence="2 3" key="1">
    <citation type="submission" date="2016-11" db="EMBL/GenBank/DDBJ databases">
        <authorList>
            <person name="Jaros S."/>
            <person name="Januszkiewicz K."/>
            <person name="Wedrychowicz H."/>
        </authorList>
    </citation>
    <scope>NUCLEOTIDE SEQUENCE [LARGE SCALE GENOMIC DNA]</scope>
    <source>
        <strain evidence="2 3">DSM 21864</strain>
    </source>
</reference>
<feature type="transmembrane region" description="Helical" evidence="1">
    <location>
        <begin position="21"/>
        <end position="42"/>
    </location>
</feature>
<evidence type="ECO:0008006" key="4">
    <source>
        <dbReference type="Google" id="ProtNLM"/>
    </source>
</evidence>
<dbReference type="AlphaFoldDB" id="A0A1M6NCK5"/>
<name>A0A1M6NCK5_9CLOT</name>
<keyword evidence="1" id="KW-1133">Transmembrane helix</keyword>
<dbReference type="RefSeq" id="WP_143148662.1">
    <property type="nucleotide sequence ID" value="NZ_FQZO01000011.1"/>
</dbReference>
<proteinExistence type="predicted"/>
<keyword evidence="1" id="KW-0472">Membrane</keyword>
<sequence length="128" mass="15237">MIKISMVTTWQINKPKIKKSILYFRIIRILLYIITIIALIVIPLEFIQERSFCLFYNVFSIKCPGCGLTRAFFNMVHLNITAAINYNKLIIFMFPTICFIAFYDSYWTLSRKNQLNFIEKIIFQPTYP</sequence>
<keyword evidence="1" id="KW-0812">Transmembrane</keyword>
<gene>
    <name evidence="2" type="ORF">SAMN05444401_0157</name>
</gene>
<dbReference type="InterPro" id="IPR021215">
    <property type="entry name" value="DUF2752"/>
</dbReference>
<dbReference type="STRING" id="1121298.SAMN05444401_0157"/>
<feature type="transmembrane region" description="Helical" evidence="1">
    <location>
        <begin position="85"/>
        <end position="103"/>
    </location>
</feature>
<accession>A0A1M6NCK5</accession>